<dbReference type="PIRSF" id="PIRSF005690">
    <property type="entry name" value="GerBA"/>
    <property type="match status" value="1"/>
</dbReference>
<dbReference type="PANTHER" id="PTHR22550">
    <property type="entry name" value="SPORE GERMINATION PROTEIN"/>
    <property type="match status" value="1"/>
</dbReference>
<evidence type="ECO:0000256" key="2">
    <source>
        <dbReference type="ARBA" id="ARBA00023136"/>
    </source>
</evidence>
<dbReference type="Proteomes" id="UP000184241">
    <property type="component" value="Unassembled WGS sequence"/>
</dbReference>
<evidence type="ECO:0000256" key="3">
    <source>
        <dbReference type="SAM" id="Phobius"/>
    </source>
</evidence>
<accession>A0A1M5ZQ34</accession>
<dbReference type="GO" id="GO:0009847">
    <property type="term" value="P:spore germination"/>
    <property type="evidence" value="ECO:0007669"/>
    <property type="project" value="InterPro"/>
</dbReference>
<dbReference type="AlphaFoldDB" id="A0A1M5ZQ34"/>
<dbReference type="PANTHER" id="PTHR22550:SF5">
    <property type="entry name" value="LEUCINE ZIPPER PROTEIN 4"/>
    <property type="match status" value="1"/>
</dbReference>
<feature type="transmembrane region" description="Helical" evidence="3">
    <location>
        <begin position="310"/>
        <end position="332"/>
    </location>
</feature>
<dbReference type="InterPro" id="IPR050768">
    <property type="entry name" value="UPF0353/GerABKA_families"/>
</dbReference>
<protein>
    <submittedName>
        <fullName evidence="4">Spore germination protein KA</fullName>
    </submittedName>
</protein>
<feature type="transmembrane region" description="Helical" evidence="3">
    <location>
        <begin position="391"/>
        <end position="421"/>
    </location>
</feature>
<dbReference type="RefSeq" id="WP_073021134.1">
    <property type="nucleotide sequence ID" value="NZ_FQXU01000010.1"/>
</dbReference>
<name>A0A1M5ZQ34_9CLOT</name>
<reference evidence="4 5" key="1">
    <citation type="submission" date="2016-11" db="EMBL/GenBank/DDBJ databases">
        <authorList>
            <person name="Jaros S."/>
            <person name="Januszkiewicz K."/>
            <person name="Wedrychowicz H."/>
        </authorList>
    </citation>
    <scope>NUCLEOTIDE SEQUENCE [LARGE SCALE GENOMIC DNA]</scope>
    <source>
        <strain evidence="4 5">DSM 6191</strain>
    </source>
</reference>
<keyword evidence="2 3" id="KW-0472">Membrane</keyword>
<evidence type="ECO:0000313" key="5">
    <source>
        <dbReference type="Proteomes" id="UP000184241"/>
    </source>
</evidence>
<evidence type="ECO:0000256" key="1">
    <source>
        <dbReference type="ARBA" id="ARBA00005278"/>
    </source>
</evidence>
<organism evidence="4 5">
    <name type="scientific">Clostridium intestinale DSM 6191</name>
    <dbReference type="NCBI Taxonomy" id="1121320"/>
    <lineage>
        <taxon>Bacteria</taxon>
        <taxon>Bacillati</taxon>
        <taxon>Bacillota</taxon>
        <taxon>Clostridia</taxon>
        <taxon>Eubacteriales</taxon>
        <taxon>Clostridiaceae</taxon>
        <taxon>Clostridium</taxon>
    </lineage>
</organism>
<keyword evidence="3" id="KW-1133">Transmembrane helix</keyword>
<dbReference type="Pfam" id="PF03323">
    <property type="entry name" value="GerA"/>
    <property type="match status" value="1"/>
</dbReference>
<dbReference type="InterPro" id="IPR004995">
    <property type="entry name" value="Spore_Ger"/>
</dbReference>
<comment type="similarity">
    <text evidence="1">Belongs to the GerABKA family.</text>
</comment>
<evidence type="ECO:0000313" key="4">
    <source>
        <dbReference type="EMBL" id="SHI26340.1"/>
    </source>
</evidence>
<dbReference type="EMBL" id="FQXU01000010">
    <property type="protein sequence ID" value="SHI26340.1"/>
    <property type="molecule type" value="Genomic_DNA"/>
</dbReference>
<dbReference type="GO" id="GO:0016020">
    <property type="term" value="C:membrane"/>
    <property type="evidence" value="ECO:0007669"/>
    <property type="project" value="InterPro"/>
</dbReference>
<proteinExistence type="inferred from homology"/>
<keyword evidence="3" id="KW-0812">Transmembrane</keyword>
<gene>
    <name evidence="4" type="ORF">SAMN02745941_03233</name>
</gene>
<feature type="transmembrane region" description="Helical" evidence="3">
    <location>
        <begin position="433"/>
        <end position="458"/>
    </location>
</feature>
<sequence length="519" mass="59036">MSKLSRKKKENIDDLEKYYGLAENKKLEGLLNNDIKDFKKIIKGSDDIIFREFMINHKYSAIIFFLVGFSDNEEINSYILKPLNKFAHDYSEKENTLLKNHIKQEIWVSDIKTTSLIKDILNNVLCGKVILLVDKIDEGFIIDVCNFKTRNIEEPVTEPATRGPREGFTEFIETNITLIRRRLKTPRLKVNKMEVGKLTKTNVIITYIDGIAEEHLIDEIKKRILKIDIDVILESGYIEELIEDNRYSIFSQIGYTERPDRLVACLLEGQVGIIVDNTPIVLIAPQTFIQFIQSSEDYYERYIPSAMIRIIRYLALTTALFLPSIYIAVLTFHPGMLPKALLLNIWASREDVPFPVFVEAIVMEIFFEALREAGVRLPRTTSQTVSIVGALIIGQAAVQAGIVSASMVIVVSVTGISSFIIPQYNLGLSIRVLRFSFMILAGAFGLYGVFMGILIMLIHMAKLESFGVPYLSPLAPLDSKSLKDVFFRAPWWLMKKRPSFIAKKDVSRISEGGNKKNED</sequence>